<feature type="region of interest" description="Disordered" evidence="1">
    <location>
        <begin position="197"/>
        <end position="288"/>
    </location>
</feature>
<accession>A0A2U3DZS4</accession>
<reference evidence="2 3" key="1">
    <citation type="journal article" date="2016" name="Front. Microbiol.">
        <title>Genome and transcriptome sequences reveal the specific parasitism of the nematophagous Purpureocillium lilacinum 36-1.</title>
        <authorList>
            <person name="Xie J."/>
            <person name="Li S."/>
            <person name="Mo C."/>
            <person name="Xiao X."/>
            <person name="Peng D."/>
            <person name="Wang G."/>
            <person name="Xiao Y."/>
        </authorList>
    </citation>
    <scope>NUCLEOTIDE SEQUENCE [LARGE SCALE GENOMIC DNA]</scope>
    <source>
        <strain evidence="2 3">36-1</strain>
    </source>
</reference>
<dbReference type="AlphaFoldDB" id="A0A2U3DZS4"/>
<protein>
    <submittedName>
        <fullName evidence="2">Uncharacterized protein</fullName>
    </submittedName>
</protein>
<feature type="compositionally biased region" description="Basic and acidic residues" evidence="1">
    <location>
        <begin position="260"/>
        <end position="272"/>
    </location>
</feature>
<feature type="compositionally biased region" description="Basic and acidic residues" evidence="1">
    <location>
        <begin position="205"/>
        <end position="219"/>
    </location>
</feature>
<feature type="compositionally biased region" description="Basic and acidic residues" evidence="1">
    <location>
        <begin position="279"/>
        <end position="288"/>
    </location>
</feature>
<organism evidence="2 3">
    <name type="scientific">Purpureocillium lilacinum</name>
    <name type="common">Paecilomyces lilacinus</name>
    <dbReference type="NCBI Taxonomy" id="33203"/>
    <lineage>
        <taxon>Eukaryota</taxon>
        <taxon>Fungi</taxon>
        <taxon>Dikarya</taxon>
        <taxon>Ascomycota</taxon>
        <taxon>Pezizomycotina</taxon>
        <taxon>Sordariomycetes</taxon>
        <taxon>Hypocreomycetidae</taxon>
        <taxon>Hypocreales</taxon>
        <taxon>Ophiocordycipitaceae</taxon>
        <taxon>Purpureocillium</taxon>
    </lineage>
</organism>
<evidence type="ECO:0000256" key="1">
    <source>
        <dbReference type="SAM" id="MobiDB-lite"/>
    </source>
</evidence>
<feature type="compositionally biased region" description="Polar residues" evidence="1">
    <location>
        <begin position="31"/>
        <end position="44"/>
    </location>
</feature>
<gene>
    <name evidence="2" type="ORF">PCL_02665</name>
</gene>
<feature type="compositionally biased region" description="Low complexity" evidence="1">
    <location>
        <begin position="45"/>
        <end position="61"/>
    </location>
</feature>
<proteinExistence type="predicted"/>
<feature type="region of interest" description="Disordered" evidence="1">
    <location>
        <begin position="31"/>
        <end position="61"/>
    </location>
</feature>
<dbReference type="Proteomes" id="UP000245956">
    <property type="component" value="Unassembled WGS sequence"/>
</dbReference>
<feature type="region of interest" description="Disordered" evidence="1">
    <location>
        <begin position="327"/>
        <end position="350"/>
    </location>
</feature>
<dbReference type="EMBL" id="LCWV01000017">
    <property type="protein sequence ID" value="PWI67744.1"/>
    <property type="molecule type" value="Genomic_DNA"/>
</dbReference>
<sequence length="419" mass="45763">MWPQLADDGAQGAHSIGKASVADNLGRFALQQQQQRPAAGSTTGSLLLLPPSRPPLSDSLGPPVFSRAAALRPTRSRCGYWRWGHFRQQCNKEYRMGETCGLKLVYETRTESDVCKLCHDTEKKQRRYDKMYRDVQRWQREGNRNATIERTCGEMHDVMGQIYRMREEHDHRLQSLGQDQGAAGEACCICETRRRDYDDDDDDNDNSKNRLSDVIERGTKAAMPQDRPKSNSLFQEGKKKKSVPQQWGRGGSSGSEPAFEDERLNGSKKGEEGGGGGEGGREPEPELREHADQSLMDWCVMAPTTAAGIEVGSLGLCLSERPCVGSNTRRVKSGRGPQHSPRHGSVCPPGPLGALTEVPRGLDAAAAAPCAPDGALGSLIGVLACLRQPSCPSLPHKQAAPGEERGRRPGTIDLEDVAL</sequence>
<comment type="caution">
    <text evidence="2">The sequence shown here is derived from an EMBL/GenBank/DDBJ whole genome shotgun (WGS) entry which is preliminary data.</text>
</comment>
<feature type="region of interest" description="Disordered" evidence="1">
    <location>
        <begin position="393"/>
        <end position="419"/>
    </location>
</feature>
<evidence type="ECO:0000313" key="3">
    <source>
        <dbReference type="Proteomes" id="UP000245956"/>
    </source>
</evidence>
<name>A0A2U3DZS4_PURLI</name>
<evidence type="ECO:0000313" key="2">
    <source>
        <dbReference type="EMBL" id="PWI67744.1"/>
    </source>
</evidence>